<keyword evidence="1" id="KW-0812">Transmembrane</keyword>
<keyword evidence="1" id="KW-0472">Membrane</keyword>
<keyword evidence="1" id="KW-1133">Transmembrane helix</keyword>
<accession>A0ABQ9I976</accession>
<gene>
    <name evidence="2" type="ORF">PR048_005420</name>
</gene>
<organism evidence="2 3">
    <name type="scientific">Dryococelus australis</name>
    <dbReference type="NCBI Taxonomy" id="614101"/>
    <lineage>
        <taxon>Eukaryota</taxon>
        <taxon>Metazoa</taxon>
        <taxon>Ecdysozoa</taxon>
        <taxon>Arthropoda</taxon>
        <taxon>Hexapoda</taxon>
        <taxon>Insecta</taxon>
        <taxon>Pterygota</taxon>
        <taxon>Neoptera</taxon>
        <taxon>Polyneoptera</taxon>
        <taxon>Phasmatodea</taxon>
        <taxon>Verophasmatodea</taxon>
        <taxon>Anareolatae</taxon>
        <taxon>Phasmatidae</taxon>
        <taxon>Eurycanthinae</taxon>
        <taxon>Dryococelus</taxon>
    </lineage>
</organism>
<evidence type="ECO:0000313" key="2">
    <source>
        <dbReference type="EMBL" id="KAJ8892839.1"/>
    </source>
</evidence>
<dbReference type="Proteomes" id="UP001159363">
    <property type="component" value="Chromosome 2"/>
</dbReference>
<name>A0ABQ9I976_9NEOP</name>
<proteinExistence type="predicted"/>
<dbReference type="EMBL" id="JARBHB010000002">
    <property type="protein sequence ID" value="KAJ8892839.1"/>
    <property type="molecule type" value="Genomic_DNA"/>
</dbReference>
<evidence type="ECO:0000313" key="3">
    <source>
        <dbReference type="Proteomes" id="UP001159363"/>
    </source>
</evidence>
<protein>
    <submittedName>
        <fullName evidence="2">Uncharacterized protein</fullName>
    </submittedName>
</protein>
<feature type="transmembrane region" description="Helical" evidence="1">
    <location>
        <begin position="35"/>
        <end position="55"/>
    </location>
</feature>
<comment type="caution">
    <text evidence="2">The sequence shown here is derived from an EMBL/GenBank/DDBJ whole genome shotgun (WGS) entry which is preliminary data.</text>
</comment>
<sequence>MIPFTNSEVVKECTLQSVKVMEGEDTFLNFHKAVVFPWLLISIPIFQIYLSCLFLSDFLMDKDLSPAMASEKEELVGKLKQINCTIVPYHCIINNTVLFAILSKEYFPLLTEIAKLANFLWTRSALMHKNLK</sequence>
<evidence type="ECO:0000256" key="1">
    <source>
        <dbReference type="SAM" id="Phobius"/>
    </source>
</evidence>
<keyword evidence="3" id="KW-1185">Reference proteome</keyword>
<reference evidence="2 3" key="1">
    <citation type="submission" date="2023-02" db="EMBL/GenBank/DDBJ databases">
        <title>LHISI_Scaffold_Assembly.</title>
        <authorList>
            <person name="Stuart O.P."/>
            <person name="Cleave R."/>
            <person name="Magrath M.J.L."/>
            <person name="Mikheyev A.S."/>
        </authorList>
    </citation>
    <scope>NUCLEOTIDE SEQUENCE [LARGE SCALE GENOMIC DNA]</scope>
    <source>
        <strain evidence="2">Daus_M_001</strain>
        <tissue evidence="2">Leg muscle</tissue>
    </source>
</reference>